<proteinExistence type="predicted"/>
<sequence length="469" mass="51709">MEKSDEISKFQALMSLAIEQRDDLTAEIRYQKGVLKSLGLTDGELLDLIHDRHARAPISTGRAQLALAAVRHAAGLPAHSSPPTIRRSWSPAQAFDERTAQYMRASGRAPRSRSPAESRLVPQKHAAEAQEARLAPGAMPTAIKQTDALQPPIALQVPYGVSQHGDLVPARDADAEAVYACPGCAGLLVLHAGAVRAKHFAHKANTACNGETLAHITAKLLVAKIINEHSDSKTHITLQCTCSKCESPVQRELPHSAFTDSEIEERIGPYVCDVVAFKEGTPVLAVEIFNSHAVGGEKAEQLELPWIELEAAEVLADPFNWRPVQMRLKPTLCLDCKAERAELERVAARWKLPLSNPLYVAAVAPCWGCKEKILWYWWQGVPFAQEKPPEPVPRTLQFRFSKMYGGKYWMNICPGCRAPQGDNFVFLASDSPFSKLPINETQEMKASRQHQNAAVVTQFMNVIKRNLGS</sequence>
<evidence type="ECO:0000256" key="1">
    <source>
        <dbReference type="SAM" id="MobiDB-lite"/>
    </source>
</evidence>
<dbReference type="Proteomes" id="UP001596031">
    <property type="component" value="Unassembled WGS sequence"/>
</dbReference>
<evidence type="ECO:0000313" key="4">
    <source>
        <dbReference type="Proteomes" id="UP001596031"/>
    </source>
</evidence>
<feature type="compositionally biased region" description="Low complexity" evidence="1">
    <location>
        <begin position="104"/>
        <end position="119"/>
    </location>
</feature>
<dbReference type="EMBL" id="JBHSMS010000073">
    <property type="protein sequence ID" value="MFC5513539.1"/>
    <property type="molecule type" value="Genomic_DNA"/>
</dbReference>
<keyword evidence="4" id="KW-1185">Reference proteome</keyword>
<name>A0ABW0PLS2_9BURK</name>
<dbReference type="InterPro" id="IPR057253">
    <property type="entry name" value="CoiA-like_N"/>
</dbReference>
<comment type="caution">
    <text evidence="3">The sequence shown here is derived from an EMBL/GenBank/DDBJ whole genome shotgun (WGS) entry which is preliminary data.</text>
</comment>
<dbReference type="RefSeq" id="WP_379725903.1">
    <property type="nucleotide sequence ID" value="NZ_JBHSMS010000073.1"/>
</dbReference>
<gene>
    <name evidence="3" type="ORF">ACFPOU_20785</name>
</gene>
<feature type="domain" description="Competence protein CoiA-like N-terminal" evidence="2">
    <location>
        <begin position="176"/>
        <end position="209"/>
    </location>
</feature>
<organism evidence="3 4">
    <name type="scientific">Massilia jejuensis</name>
    <dbReference type="NCBI Taxonomy" id="648894"/>
    <lineage>
        <taxon>Bacteria</taxon>
        <taxon>Pseudomonadati</taxon>
        <taxon>Pseudomonadota</taxon>
        <taxon>Betaproteobacteria</taxon>
        <taxon>Burkholderiales</taxon>
        <taxon>Oxalobacteraceae</taxon>
        <taxon>Telluria group</taxon>
        <taxon>Massilia</taxon>
    </lineage>
</organism>
<protein>
    <submittedName>
        <fullName evidence="3">Competence protein CoiA family protein</fullName>
    </submittedName>
</protein>
<dbReference type="Pfam" id="PF25164">
    <property type="entry name" value="CoiA_N"/>
    <property type="match status" value="1"/>
</dbReference>
<reference evidence="4" key="1">
    <citation type="journal article" date="2019" name="Int. J. Syst. Evol. Microbiol.">
        <title>The Global Catalogue of Microorganisms (GCM) 10K type strain sequencing project: providing services to taxonomists for standard genome sequencing and annotation.</title>
        <authorList>
            <consortium name="The Broad Institute Genomics Platform"/>
            <consortium name="The Broad Institute Genome Sequencing Center for Infectious Disease"/>
            <person name="Wu L."/>
            <person name="Ma J."/>
        </authorList>
    </citation>
    <scope>NUCLEOTIDE SEQUENCE [LARGE SCALE GENOMIC DNA]</scope>
    <source>
        <strain evidence="4">CCUG 38813</strain>
    </source>
</reference>
<accession>A0ABW0PLS2</accession>
<evidence type="ECO:0000259" key="2">
    <source>
        <dbReference type="Pfam" id="PF25164"/>
    </source>
</evidence>
<evidence type="ECO:0000313" key="3">
    <source>
        <dbReference type="EMBL" id="MFC5513539.1"/>
    </source>
</evidence>
<feature type="region of interest" description="Disordered" evidence="1">
    <location>
        <begin position="103"/>
        <end position="135"/>
    </location>
</feature>